<reference evidence="3 4" key="1">
    <citation type="submission" date="2023-12" db="EMBL/GenBank/DDBJ databases">
        <title>Marinobacter qingdaonensis sp. nov., isolated from the intertidal sediment of Qingdao, PR China.</title>
        <authorList>
            <person name="Li Y."/>
        </authorList>
    </citation>
    <scope>NUCLEOTIDE SEQUENCE [LARGE SCALE GENOMIC DNA]</scope>
    <source>
        <strain evidence="3 4">ASW11-75</strain>
    </source>
</reference>
<feature type="transmembrane region" description="Helical" evidence="1">
    <location>
        <begin position="186"/>
        <end position="205"/>
    </location>
</feature>
<accession>A0ABU5NZF3</accession>
<comment type="caution">
    <text evidence="3">The sequence shown here is derived from an EMBL/GenBank/DDBJ whole genome shotgun (WGS) entry which is preliminary data.</text>
</comment>
<feature type="chain" id="PRO_5045844291" description="PEP-CTERM protein-sorting domain-containing protein" evidence="2">
    <location>
        <begin position="19"/>
        <end position="212"/>
    </location>
</feature>
<feature type="signal peptide" evidence="2">
    <location>
        <begin position="1"/>
        <end position="18"/>
    </location>
</feature>
<keyword evidence="1" id="KW-1133">Transmembrane helix</keyword>
<gene>
    <name evidence="3" type="ORF">U5822_10375</name>
</gene>
<sequence length="212" mass="22651">MRSFLLLLLSVFGSAAWATPITYYFEGHTTAIHSTLGDLDPLTALARDDGLVITNGDVAMAGHIVFDPAALRSGAGGSGQGEVLNWSFSTLGLTYFNSGGAFHYLDFQDHSFGYADEIAQGGYGPDVVSMAFDFDGTPFALGPVDFPISDFIGGRFSTAIDLAWVNDELSMRGLQGVITSLRTTPVPGPASSLTMLTGLFLLWAVRRARLRQ</sequence>
<evidence type="ECO:0000313" key="4">
    <source>
        <dbReference type="Proteomes" id="UP001305746"/>
    </source>
</evidence>
<keyword evidence="4" id="KW-1185">Reference proteome</keyword>
<dbReference type="EMBL" id="JAYDCJ010000003">
    <property type="protein sequence ID" value="MEA1081077.1"/>
    <property type="molecule type" value="Genomic_DNA"/>
</dbReference>
<keyword evidence="1" id="KW-0812">Transmembrane</keyword>
<organism evidence="3 4">
    <name type="scientific">Marinobacter qingdaonensis</name>
    <dbReference type="NCBI Taxonomy" id="3108486"/>
    <lineage>
        <taxon>Bacteria</taxon>
        <taxon>Pseudomonadati</taxon>
        <taxon>Pseudomonadota</taxon>
        <taxon>Gammaproteobacteria</taxon>
        <taxon>Pseudomonadales</taxon>
        <taxon>Marinobacteraceae</taxon>
        <taxon>Marinobacter</taxon>
    </lineage>
</organism>
<keyword evidence="1" id="KW-0472">Membrane</keyword>
<name>A0ABU5NZF3_9GAMM</name>
<protein>
    <recommendedName>
        <fullName evidence="5">PEP-CTERM protein-sorting domain-containing protein</fullName>
    </recommendedName>
</protein>
<evidence type="ECO:0008006" key="5">
    <source>
        <dbReference type="Google" id="ProtNLM"/>
    </source>
</evidence>
<evidence type="ECO:0000256" key="2">
    <source>
        <dbReference type="SAM" id="SignalP"/>
    </source>
</evidence>
<dbReference type="Proteomes" id="UP001305746">
    <property type="component" value="Unassembled WGS sequence"/>
</dbReference>
<proteinExistence type="predicted"/>
<evidence type="ECO:0000313" key="3">
    <source>
        <dbReference type="EMBL" id="MEA1081077.1"/>
    </source>
</evidence>
<evidence type="ECO:0000256" key="1">
    <source>
        <dbReference type="SAM" id="Phobius"/>
    </source>
</evidence>
<dbReference type="RefSeq" id="WP_322855554.1">
    <property type="nucleotide sequence ID" value="NZ_JAYDCJ010000003.1"/>
</dbReference>
<keyword evidence="2" id="KW-0732">Signal</keyword>